<dbReference type="Gene3D" id="3.30.460.10">
    <property type="entry name" value="Beta Polymerase, domain 2"/>
    <property type="match status" value="1"/>
</dbReference>
<comment type="caution">
    <text evidence="2">The sequence shown here is derived from an EMBL/GenBank/DDBJ whole genome shotgun (WGS) entry which is preliminary data.</text>
</comment>
<gene>
    <name evidence="2" type="ORF">LCGC14_2400540</name>
</gene>
<reference evidence="2" key="1">
    <citation type="journal article" date="2015" name="Nature">
        <title>Complex archaea that bridge the gap between prokaryotes and eukaryotes.</title>
        <authorList>
            <person name="Spang A."/>
            <person name="Saw J.H."/>
            <person name="Jorgensen S.L."/>
            <person name="Zaremba-Niedzwiedzka K."/>
            <person name="Martijn J."/>
            <person name="Lind A.E."/>
            <person name="van Eijk R."/>
            <person name="Schleper C."/>
            <person name="Guy L."/>
            <person name="Ettema T.J."/>
        </authorList>
    </citation>
    <scope>NUCLEOTIDE SEQUENCE</scope>
</reference>
<dbReference type="CDD" id="cd05403">
    <property type="entry name" value="NT_KNTase_like"/>
    <property type="match status" value="1"/>
</dbReference>
<dbReference type="EMBL" id="LAZR01036036">
    <property type="protein sequence ID" value="KKL25912.1"/>
    <property type="molecule type" value="Genomic_DNA"/>
</dbReference>
<organism evidence="2">
    <name type="scientific">marine sediment metagenome</name>
    <dbReference type="NCBI Taxonomy" id="412755"/>
    <lineage>
        <taxon>unclassified sequences</taxon>
        <taxon>metagenomes</taxon>
        <taxon>ecological metagenomes</taxon>
    </lineage>
</organism>
<accession>A0A0F9CHK6</accession>
<evidence type="ECO:0000259" key="1">
    <source>
        <dbReference type="Pfam" id="PF18765"/>
    </source>
</evidence>
<name>A0A0F9CHK6_9ZZZZ</name>
<feature type="non-terminal residue" evidence="2">
    <location>
        <position position="119"/>
    </location>
</feature>
<protein>
    <recommendedName>
        <fullName evidence="1">Polymerase beta nucleotidyltransferase domain-containing protein</fullName>
    </recommendedName>
</protein>
<dbReference type="SUPFAM" id="SSF81301">
    <property type="entry name" value="Nucleotidyltransferase"/>
    <property type="match status" value="1"/>
</dbReference>
<sequence>MFFWTGIDLNCAGIASAIVVESRWMTRQKILDDIVDLTKHYKEVDRMILFGSWAREDQNRSSDIDIAVIDHNWSGEDINMLRNILNEQAKTLAHIDVLNYYQLKNDRLKQNILEEGIIL</sequence>
<dbReference type="InterPro" id="IPR041633">
    <property type="entry name" value="Polbeta"/>
</dbReference>
<evidence type="ECO:0000313" key="2">
    <source>
        <dbReference type="EMBL" id="KKL25912.1"/>
    </source>
</evidence>
<proteinExistence type="predicted"/>
<dbReference type="InterPro" id="IPR043519">
    <property type="entry name" value="NT_sf"/>
</dbReference>
<dbReference type="Pfam" id="PF18765">
    <property type="entry name" value="Polbeta"/>
    <property type="match status" value="1"/>
</dbReference>
<dbReference type="AlphaFoldDB" id="A0A0F9CHK6"/>
<feature type="domain" description="Polymerase beta nucleotidyltransferase" evidence="1">
    <location>
        <begin position="34"/>
        <end position="119"/>
    </location>
</feature>